<feature type="compositionally biased region" description="Basic and acidic residues" evidence="1">
    <location>
        <begin position="412"/>
        <end position="423"/>
    </location>
</feature>
<protein>
    <submittedName>
        <fullName evidence="2">Uncharacterized protein</fullName>
    </submittedName>
</protein>
<dbReference type="OMA" id="IAPSPIC"/>
<dbReference type="STRING" id="154538.A0A1M2VQR3"/>
<accession>A0A1M2VQR3</accession>
<evidence type="ECO:0000256" key="1">
    <source>
        <dbReference type="SAM" id="MobiDB-lite"/>
    </source>
</evidence>
<reference evidence="2 3" key="1">
    <citation type="submission" date="2016-10" db="EMBL/GenBank/DDBJ databases">
        <title>Genome sequence of the basidiomycete white-rot fungus Trametes pubescens.</title>
        <authorList>
            <person name="Makela M.R."/>
            <person name="Granchi Z."/>
            <person name="Peng M."/>
            <person name="De Vries R.P."/>
            <person name="Grigoriev I."/>
            <person name="Riley R."/>
            <person name="Hilden K."/>
        </authorList>
    </citation>
    <scope>NUCLEOTIDE SEQUENCE [LARGE SCALE GENOMIC DNA]</scope>
    <source>
        <strain evidence="2 3">FBCC735</strain>
    </source>
</reference>
<feature type="region of interest" description="Disordered" evidence="1">
    <location>
        <begin position="412"/>
        <end position="449"/>
    </location>
</feature>
<dbReference type="OrthoDB" id="2803881at2759"/>
<sequence length="612" mass="69313">MSSAAVQRLPLHIWTFICRELVGPADEIWDVQEQRMGCGTLAALARTYTLPCLQSFEEPVQRLDLIRFFTNAHRVRAVKTDVWHIPYEVSRYQAAPSAYGFLSDVLQSEPLLPNVEVVQHHSLDSEDYPEIFRSLHILFGPRLHTLDLMGRALGRFPPYRDNLPLLDKVDSEDAITSMLSKVKDLSPGLRELNLFLDPSSRAIAAAVSSIMCDLNHLTAVYLSSEHIPITPHVFVHLALLPNLHVLACSSDRTFWKKSDFGPLPYTMPGRTFPALRTLKLTTPTLHLPTQFLRFVTSRSFAELTVKALDKVPRREIRQLFSALAALPSHRTFHTLSVDVEKVVRSDGRTDIAPSPICQKTLAPLWDLEKLRELYLDIHCPFDVDDALLHKISRTWFDVTSLVLGTTNPWGVHESDAPVDDPHNTHTTRTGLNGDGGHPNADGDAAEDDAMPAGWRRPRVTLPGLVRFVADCDRLDSLGVEVDADTSFVVVDPRTRRPWCGRKPHPTLSCLALGLSPIDDPYAVAAYLSYALREIKEVENSWISLEREVLEDNQPVEREWWSRARKYCIRWETVPTVLPSFATIRLQERRWRILQKRRAYHARLALEAGQPTS</sequence>
<gene>
    <name evidence="2" type="ORF">TRAPUB_13649</name>
</gene>
<dbReference type="Proteomes" id="UP000184267">
    <property type="component" value="Unassembled WGS sequence"/>
</dbReference>
<organism evidence="2 3">
    <name type="scientific">Trametes pubescens</name>
    <name type="common">White-rot fungus</name>
    <dbReference type="NCBI Taxonomy" id="154538"/>
    <lineage>
        <taxon>Eukaryota</taxon>
        <taxon>Fungi</taxon>
        <taxon>Dikarya</taxon>
        <taxon>Basidiomycota</taxon>
        <taxon>Agaricomycotina</taxon>
        <taxon>Agaricomycetes</taxon>
        <taxon>Polyporales</taxon>
        <taxon>Polyporaceae</taxon>
        <taxon>Trametes</taxon>
    </lineage>
</organism>
<name>A0A1M2VQR3_TRAPU</name>
<proteinExistence type="predicted"/>
<comment type="caution">
    <text evidence="2">The sequence shown here is derived from an EMBL/GenBank/DDBJ whole genome shotgun (WGS) entry which is preliminary data.</text>
</comment>
<evidence type="ECO:0000313" key="3">
    <source>
        <dbReference type="Proteomes" id="UP000184267"/>
    </source>
</evidence>
<dbReference type="AlphaFoldDB" id="A0A1M2VQR3"/>
<evidence type="ECO:0000313" key="2">
    <source>
        <dbReference type="EMBL" id="OJT09906.1"/>
    </source>
</evidence>
<keyword evidence="3" id="KW-1185">Reference proteome</keyword>
<dbReference type="EMBL" id="MNAD01000872">
    <property type="protein sequence ID" value="OJT09906.1"/>
    <property type="molecule type" value="Genomic_DNA"/>
</dbReference>